<dbReference type="PANTHER" id="PTHR43479">
    <property type="entry name" value="ACREF/ENVCD OPERON REPRESSOR-RELATED"/>
    <property type="match status" value="1"/>
</dbReference>
<evidence type="ECO:0000256" key="2">
    <source>
        <dbReference type="PROSITE-ProRule" id="PRU00335"/>
    </source>
</evidence>
<dbReference type="InterPro" id="IPR001647">
    <property type="entry name" value="HTH_TetR"/>
</dbReference>
<accession>A0A9D2P2Q3</accession>
<dbReference type="PROSITE" id="PS50977">
    <property type="entry name" value="HTH_TETR_2"/>
    <property type="match status" value="1"/>
</dbReference>
<gene>
    <name evidence="4" type="ORF">H9756_04895</name>
</gene>
<protein>
    <submittedName>
        <fullName evidence="4">TetR/AcrR family transcriptional regulator</fullName>
    </submittedName>
</protein>
<dbReference type="EMBL" id="DWWI01000104">
    <property type="protein sequence ID" value="HJC43007.1"/>
    <property type="molecule type" value="Genomic_DNA"/>
</dbReference>
<dbReference type="PANTHER" id="PTHR43479:SF11">
    <property type="entry name" value="ACREF_ENVCD OPERON REPRESSOR-RELATED"/>
    <property type="match status" value="1"/>
</dbReference>
<dbReference type="GO" id="GO:0003677">
    <property type="term" value="F:DNA binding"/>
    <property type="evidence" value="ECO:0007669"/>
    <property type="project" value="UniProtKB-UniRule"/>
</dbReference>
<proteinExistence type="predicted"/>
<dbReference type="AlphaFoldDB" id="A0A9D2P2Q3"/>
<reference evidence="4" key="2">
    <citation type="submission" date="2021-04" db="EMBL/GenBank/DDBJ databases">
        <authorList>
            <person name="Gilroy R."/>
        </authorList>
    </citation>
    <scope>NUCLEOTIDE SEQUENCE</scope>
    <source>
        <strain evidence="4">CHK165-2605</strain>
    </source>
</reference>
<evidence type="ECO:0000313" key="5">
    <source>
        <dbReference type="Proteomes" id="UP000823895"/>
    </source>
</evidence>
<dbReference type="Proteomes" id="UP000823895">
    <property type="component" value="Unassembled WGS sequence"/>
</dbReference>
<organism evidence="4 5">
    <name type="scientific">Candidatus Mediterraneibacter gallistercoris</name>
    <dbReference type="NCBI Taxonomy" id="2838671"/>
    <lineage>
        <taxon>Bacteria</taxon>
        <taxon>Bacillati</taxon>
        <taxon>Bacillota</taxon>
        <taxon>Clostridia</taxon>
        <taxon>Lachnospirales</taxon>
        <taxon>Lachnospiraceae</taxon>
        <taxon>Mediterraneibacter</taxon>
    </lineage>
</organism>
<evidence type="ECO:0000256" key="1">
    <source>
        <dbReference type="ARBA" id="ARBA00023125"/>
    </source>
</evidence>
<feature type="domain" description="HTH tetR-type" evidence="3">
    <location>
        <begin position="8"/>
        <end position="68"/>
    </location>
</feature>
<dbReference type="SUPFAM" id="SSF46689">
    <property type="entry name" value="Homeodomain-like"/>
    <property type="match status" value="1"/>
</dbReference>
<dbReference type="InterPro" id="IPR009057">
    <property type="entry name" value="Homeodomain-like_sf"/>
</dbReference>
<dbReference type="PRINTS" id="PR00455">
    <property type="entry name" value="HTHTETR"/>
</dbReference>
<dbReference type="Pfam" id="PF00440">
    <property type="entry name" value="TetR_N"/>
    <property type="match status" value="1"/>
</dbReference>
<evidence type="ECO:0000313" key="4">
    <source>
        <dbReference type="EMBL" id="HJC43007.1"/>
    </source>
</evidence>
<comment type="caution">
    <text evidence="4">The sequence shown here is derived from an EMBL/GenBank/DDBJ whole genome shotgun (WGS) entry which is preliminary data.</text>
</comment>
<dbReference type="Gene3D" id="1.10.357.10">
    <property type="entry name" value="Tetracycline Repressor, domain 2"/>
    <property type="match status" value="1"/>
</dbReference>
<dbReference type="InterPro" id="IPR050624">
    <property type="entry name" value="HTH-type_Tx_Regulator"/>
</dbReference>
<keyword evidence="1 2" id="KW-0238">DNA-binding</keyword>
<evidence type="ECO:0000259" key="3">
    <source>
        <dbReference type="PROSITE" id="PS50977"/>
    </source>
</evidence>
<sequence>MRISKDPAERKQEIIETAMRLFYEKGYEKTSISDIAREMNVAQGLCYRYFPSKEALFDTAVEQYAQLQVDQMTSILKKQGMTLIEIVGQMPTFIEAEQENSYMKKVFHGPGSREIHLRLSMSICAKMQPIVQKLLEEANKRGETQIQDTAAAASFCVYGQLGILLDNQIPREERVQWIKAFLIHVLTTL</sequence>
<feature type="DNA-binding region" description="H-T-H motif" evidence="2">
    <location>
        <begin position="31"/>
        <end position="50"/>
    </location>
</feature>
<reference evidence="4" key="1">
    <citation type="journal article" date="2021" name="PeerJ">
        <title>Extensive microbial diversity within the chicken gut microbiome revealed by metagenomics and culture.</title>
        <authorList>
            <person name="Gilroy R."/>
            <person name="Ravi A."/>
            <person name="Getino M."/>
            <person name="Pursley I."/>
            <person name="Horton D.L."/>
            <person name="Alikhan N.F."/>
            <person name="Baker D."/>
            <person name="Gharbi K."/>
            <person name="Hall N."/>
            <person name="Watson M."/>
            <person name="Adriaenssens E.M."/>
            <person name="Foster-Nyarko E."/>
            <person name="Jarju S."/>
            <person name="Secka A."/>
            <person name="Antonio M."/>
            <person name="Oren A."/>
            <person name="Chaudhuri R.R."/>
            <person name="La Ragione R."/>
            <person name="Hildebrand F."/>
            <person name="Pallen M.J."/>
        </authorList>
    </citation>
    <scope>NUCLEOTIDE SEQUENCE</scope>
    <source>
        <strain evidence="4">CHK165-2605</strain>
    </source>
</reference>
<name>A0A9D2P2Q3_9FIRM</name>